<name>A0AA85BKV4_9TREM</name>
<keyword evidence="8 13" id="KW-0539">Nucleus</keyword>
<evidence type="ECO:0000256" key="1">
    <source>
        <dbReference type="ARBA" id="ARBA00007513"/>
    </source>
</evidence>
<dbReference type="GO" id="GO:0005737">
    <property type="term" value="C:cytoplasm"/>
    <property type="evidence" value="ECO:0007669"/>
    <property type="project" value="TreeGrafter"/>
</dbReference>
<feature type="DNA-binding region" description="Homeobox" evidence="13">
    <location>
        <begin position="382"/>
        <end position="441"/>
    </location>
</feature>
<dbReference type="GO" id="GO:0005634">
    <property type="term" value="C:nucleus"/>
    <property type="evidence" value="ECO:0007669"/>
    <property type="project" value="UniProtKB-SubCell"/>
</dbReference>
<evidence type="ECO:0000313" key="19">
    <source>
        <dbReference type="Proteomes" id="UP000050791"/>
    </source>
</evidence>
<dbReference type="Pfam" id="PF00210">
    <property type="entry name" value="Ferritin"/>
    <property type="match status" value="1"/>
</dbReference>
<dbReference type="CDD" id="cd01056">
    <property type="entry name" value="Euk_Ferritin"/>
    <property type="match status" value="1"/>
</dbReference>
<dbReference type="InterPro" id="IPR001519">
    <property type="entry name" value="Ferritin"/>
</dbReference>
<dbReference type="GO" id="GO:0008198">
    <property type="term" value="F:ferrous iron binding"/>
    <property type="evidence" value="ECO:0007669"/>
    <property type="project" value="TreeGrafter"/>
</dbReference>
<dbReference type="SMART" id="SM00389">
    <property type="entry name" value="HOX"/>
    <property type="match status" value="1"/>
</dbReference>
<evidence type="ECO:0000256" key="16">
    <source>
        <dbReference type="SAM" id="MobiDB-lite"/>
    </source>
</evidence>
<evidence type="ECO:0000256" key="12">
    <source>
        <dbReference type="PIRSR" id="PIRSR601519-1"/>
    </source>
</evidence>
<evidence type="ECO:0000259" key="17">
    <source>
        <dbReference type="PROSITE" id="PS50071"/>
    </source>
</evidence>
<comment type="subunit">
    <text evidence="11">Oligomer of 24 subunits. The functional molecule forms a roughly spherical shell with a diameter of 12 nm and contains a central cavity into which the insoluble mineral iron core is deposited.</text>
</comment>
<dbReference type="InterPro" id="IPR014034">
    <property type="entry name" value="Ferritin_CS"/>
</dbReference>
<dbReference type="PROSITE" id="PS00027">
    <property type="entry name" value="HOMEOBOX_1"/>
    <property type="match status" value="1"/>
</dbReference>
<dbReference type="GO" id="GO:0003677">
    <property type="term" value="F:DNA binding"/>
    <property type="evidence" value="ECO:0007669"/>
    <property type="project" value="UniProtKB-UniRule"/>
</dbReference>
<dbReference type="Proteomes" id="UP000050791">
    <property type="component" value="Unassembled WGS sequence"/>
</dbReference>
<evidence type="ECO:0000256" key="11">
    <source>
        <dbReference type="ARBA" id="ARBA00066042"/>
    </source>
</evidence>
<evidence type="ECO:0000256" key="15">
    <source>
        <dbReference type="RuleBase" id="RU361145"/>
    </source>
</evidence>
<dbReference type="GO" id="GO:0004322">
    <property type="term" value="F:ferroxidase activity"/>
    <property type="evidence" value="ECO:0007669"/>
    <property type="project" value="UniProtKB-EC"/>
</dbReference>
<keyword evidence="4 15" id="KW-0560">Oxidoreductase</keyword>
<evidence type="ECO:0000256" key="2">
    <source>
        <dbReference type="ARBA" id="ARBA00022434"/>
    </source>
</evidence>
<organism evidence="19 20">
    <name type="scientific">Schistosoma mattheei</name>
    <dbReference type="NCBI Taxonomy" id="31246"/>
    <lineage>
        <taxon>Eukaryota</taxon>
        <taxon>Metazoa</taxon>
        <taxon>Spiralia</taxon>
        <taxon>Lophotrochozoa</taxon>
        <taxon>Platyhelminthes</taxon>
        <taxon>Trematoda</taxon>
        <taxon>Digenea</taxon>
        <taxon>Strigeidida</taxon>
        <taxon>Schistosomatoidea</taxon>
        <taxon>Schistosomatidae</taxon>
        <taxon>Schistosoma</taxon>
    </lineage>
</organism>
<feature type="domain" description="Homeobox" evidence="17">
    <location>
        <begin position="380"/>
        <end position="440"/>
    </location>
</feature>
<dbReference type="InterPro" id="IPR009057">
    <property type="entry name" value="Homeodomain-like_sf"/>
</dbReference>
<dbReference type="GO" id="GO:0006879">
    <property type="term" value="P:intracellular iron ion homeostasis"/>
    <property type="evidence" value="ECO:0007669"/>
    <property type="project" value="UniProtKB-KW"/>
</dbReference>
<evidence type="ECO:0000256" key="5">
    <source>
        <dbReference type="ARBA" id="ARBA00023004"/>
    </source>
</evidence>
<reference evidence="20" key="1">
    <citation type="submission" date="2023-11" db="UniProtKB">
        <authorList>
            <consortium name="WormBaseParasite"/>
        </authorList>
    </citation>
    <scope>IDENTIFICATION</scope>
</reference>
<comment type="similarity">
    <text evidence="1 15">Belongs to the ferritin family.</text>
</comment>
<sequence length="632" mass="73172">MSGSRAKHNFAKECEDAINKQINVELQAAYDYMAFFTYFDRDDVSFPKAAEFFRKASHEEREHAEKLAKYQNKRGGRVQYSDIKCPTKTEFSGLEDAMNTALSMEKAVNESLLKLHEIAVKNNDPALTDFIESQYLHEQEDAIKQFADYVTETDRVGSGLDTSLPSNQIKMFPDNIVSLNFPSFLPYSSTFALFNELKTKLKHNSHIIQNNNLQSTEINRSLSQEVYKDNISLCSNSMINNSSSCHIDFDDTQTITPNDDHIHHNSNNESKDPNDNNEEFSLKLENFGNIFKNSFIPPYYSIQKNNHLTYQHNSLLLKNNQYPLHINNNRQSNHYHSRSMLENSSIKLETGNINDSIVTKKDNTNTQITMNNIHNDDINEQLKRYRTSYTQKQIELLEKTYQLDRYINRPQRAKLSVELDLPENKIKVWFQNRRMKEKRQALMLPTVAGKDPYLRETLLKVTQLYCATRYGNESPNIDITKFQSKVSQNRNVSNELRKRIRTSLNPTTITSVLSNKNNHNNCKSNKPSEKESNLITNKHNIIHKQNEVNQSNIYLSKSMLNITNEQVISKKPKNEVVTLDSSYETTNSKYQNHTQFSNDTIIDKNIDMNKWTMISHPLNLSTSSVSSDEIIH</sequence>
<feature type="binding site" evidence="12">
    <location>
        <position position="25"/>
    </location>
    <ligand>
        <name>Fe cation</name>
        <dbReference type="ChEBI" id="CHEBI:24875"/>
        <label>1</label>
    </ligand>
</feature>
<evidence type="ECO:0000256" key="8">
    <source>
        <dbReference type="ARBA" id="ARBA00023242"/>
    </source>
</evidence>
<dbReference type="Pfam" id="PF00046">
    <property type="entry name" value="Homeodomain"/>
    <property type="match status" value="1"/>
</dbReference>
<feature type="compositionally biased region" description="Low complexity" evidence="16">
    <location>
        <begin position="514"/>
        <end position="525"/>
    </location>
</feature>
<keyword evidence="7 13" id="KW-0371">Homeobox</keyword>
<evidence type="ECO:0000256" key="6">
    <source>
        <dbReference type="ARBA" id="ARBA00023125"/>
    </source>
</evidence>
<dbReference type="PROSITE" id="PS50905">
    <property type="entry name" value="FERRITIN_LIKE"/>
    <property type="match status" value="1"/>
</dbReference>
<feature type="binding site" evidence="12">
    <location>
        <position position="105"/>
    </location>
    <ligand>
        <name>Fe cation</name>
        <dbReference type="ChEBI" id="CHEBI:24875"/>
        <label>1</label>
    </ligand>
</feature>
<feature type="region of interest" description="Disordered" evidence="16">
    <location>
        <begin position="512"/>
        <end position="531"/>
    </location>
</feature>
<evidence type="ECO:0000256" key="3">
    <source>
        <dbReference type="ARBA" id="ARBA00022723"/>
    </source>
</evidence>
<keyword evidence="5 12" id="KW-0408">Iron</keyword>
<dbReference type="PANTHER" id="PTHR11431">
    <property type="entry name" value="FERRITIN"/>
    <property type="match status" value="1"/>
</dbReference>
<dbReference type="InterPro" id="IPR009040">
    <property type="entry name" value="Ferritin-like_diiron"/>
</dbReference>
<keyword evidence="6 13" id="KW-0238">DNA-binding</keyword>
<dbReference type="InterPro" id="IPR017970">
    <property type="entry name" value="Homeobox_CS"/>
</dbReference>
<keyword evidence="2 15" id="KW-0409">Iron storage</keyword>
<dbReference type="EC" id="1.16.3.1" evidence="15"/>
<dbReference type="GO" id="GO:0000981">
    <property type="term" value="F:DNA-binding transcription factor activity, RNA polymerase II-specific"/>
    <property type="evidence" value="ECO:0007669"/>
    <property type="project" value="InterPro"/>
</dbReference>
<comment type="function">
    <text evidence="9">Stores iron in a soluble, non-toxic, readily available form. Important for iron homeostasis. Has ferroxidase activity. Iron is taken up in the ferrous form and deposited as ferric hydroxides after oxidation.</text>
</comment>
<evidence type="ECO:0000256" key="10">
    <source>
        <dbReference type="ARBA" id="ARBA00047990"/>
    </source>
</evidence>
<dbReference type="SUPFAM" id="SSF46689">
    <property type="entry name" value="Homeodomain-like"/>
    <property type="match status" value="1"/>
</dbReference>
<proteinExistence type="inferred from homology"/>
<dbReference type="InterPro" id="IPR009078">
    <property type="entry name" value="Ferritin-like_SF"/>
</dbReference>
<comment type="subcellular location">
    <subcellularLocation>
        <location evidence="13 14">Nucleus</location>
    </subcellularLocation>
</comment>
<evidence type="ECO:0000256" key="7">
    <source>
        <dbReference type="ARBA" id="ARBA00023155"/>
    </source>
</evidence>
<dbReference type="FunFam" id="1.20.1260.10:FF:000002">
    <property type="entry name" value="Ferritin, mitochondrial"/>
    <property type="match status" value="1"/>
</dbReference>
<evidence type="ECO:0000256" key="13">
    <source>
        <dbReference type="PROSITE-ProRule" id="PRU00108"/>
    </source>
</evidence>
<dbReference type="PANTHER" id="PTHR11431:SF75">
    <property type="entry name" value="FERRITIN"/>
    <property type="match status" value="1"/>
</dbReference>
<dbReference type="PROSITE" id="PS50071">
    <property type="entry name" value="HOMEOBOX_2"/>
    <property type="match status" value="1"/>
</dbReference>
<dbReference type="CDD" id="cd00086">
    <property type="entry name" value="homeodomain"/>
    <property type="match status" value="1"/>
</dbReference>
<dbReference type="InterPro" id="IPR012347">
    <property type="entry name" value="Ferritin-like"/>
</dbReference>
<evidence type="ECO:0000256" key="14">
    <source>
        <dbReference type="RuleBase" id="RU000682"/>
    </source>
</evidence>
<feature type="binding site" evidence="12">
    <location>
        <position position="139"/>
    </location>
    <ligand>
        <name>Fe cation</name>
        <dbReference type="ChEBI" id="CHEBI:24875"/>
        <label>1</label>
    </ligand>
</feature>
<comment type="function">
    <text evidence="15">Stores iron in a soluble, non-toxic, readily available form. Important for iron homeostasis. Iron is taken up in the ferrous form and deposited as ferric hydroxides after oxidation.</text>
</comment>
<evidence type="ECO:0000313" key="20">
    <source>
        <dbReference type="WBParaSite" id="SMTH1_60600.1"/>
    </source>
</evidence>
<comment type="catalytic activity">
    <reaction evidence="10 15">
        <text>4 Fe(2+) + O2 + 4 H(+) = 4 Fe(3+) + 2 H2O</text>
        <dbReference type="Rhea" id="RHEA:11148"/>
        <dbReference type="ChEBI" id="CHEBI:15377"/>
        <dbReference type="ChEBI" id="CHEBI:15378"/>
        <dbReference type="ChEBI" id="CHEBI:15379"/>
        <dbReference type="ChEBI" id="CHEBI:29033"/>
        <dbReference type="ChEBI" id="CHEBI:29034"/>
        <dbReference type="EC" id="1.16.3.1"/>
    </reaction>
</comment>
<evidence type="ECO:0000259" key="18">
    <source>
        <dbReference type="PROSITE" id="PS50905"/>
    </source>
</evidence>
<evidence type="ECO:0000256" key="9">
    <source>
        <dbReference type="ARBA" id="ARBA00025111"/>
    </source>
</evidence>
<dbReference type="WBParaSite" id="SMTH1_60600.1">
    <property type="protein sequence ID" value="SMTH1_60600.1"/>
    <property type="gene ID" value="SMTH1_60600"/>
</dbReference>
<dbReference type="Gene3D" id="1.20.1260.10">
    <property type="match status" value="1"/>
</dbReference>
<protein>
    <recommendedName>
        <fullName evidence="15">Ferritin</fullName>
        <ecNumber evidence="15">1.16.3.1</ecNumber>
    </recommendedName>
</protein>
<dbReference type="InterPro" id="IPR001356">
    <property type="entry name" value="HD"/>
</dbReference>
<dbReference type="PROSITE" id="PS00204">
    <property type="entry name" value="FERRITIN_2"/>
    <property type="match status" value="1"/>
</dbReference>
<dbReference type="SUPFAM" id="SSF47240">
    <property type="entry name" value="Ferritin-like"/>
    <property type="match status" value="1"/>
</dbReference>
<feature type="binding site" evidence="12">
    <location>
        <position position="63"/>
    </location>
    <ligand>
        <name>Fe cation</name>
        <dbReference type="ChEBI" id="CHEBI:24875"/>
        <label>1</label>
    </ligand>
</feature>
<dbReference type="PROSITE" id="PS00540">
    <property type="entry name" value="FERRITIN_1"/>
    <property type="match status" value="1"/>
</dbReference>
<dbReference type="Gene3D" id="1.10.10.60">
    <property type="entry name" value="Homeodomain-like"/>
    <property type="match status" value="1"/>
</dbReference>
<feature type="binding site" evidence="12">
    <location>
        <position position="60"/>
    </location>
    <ligand>
        <name>Fe cation</name>
        <dbReference type="ChEBI" id="CHEBI:24875"/>
        <label>1</label>
    </ligand>
</feature>
<feature type="region of interest" description="Disordered" evidence="16">
    <location>
        <begin position="256"/>
        <end position="279"/>
    </location>
</feature>
<dbReference type="InterPro" id="IPR008331">
    <property type="entry name" value="Ferritin_DPS_dom"/>
</dbReference>
<accession>A0AA85BKV4</accession>
<dbReference type="GO" id="GO:0006826">
    <property type="term" value="P:iron ion transport"/>
    <property type="evidence" value="ECO:0007669"/>
    <property type="project" value="InterPro"/>
</dbReference>
<dbReference type="GO" id="GO:0008199">
    <property type="term" value="F:ferric iron binding"/>
    <property type="evidence" value="ECO:0007669"/>
    <property type="project" value="InterPro"/>
</dbReference>
<evidence type="ECO:0000256" key="4">
    <source>
        <dbReference type="ARBA" id="ARBA00023002"/>
    </source>
</evidence>
<keyword evidence="3 12" id="KW-0479">Metal-binding</keyword>
<feature type="domain" description="Ferritin-like diiron" evidence="18">
    <location>
        <begin position="8"/>
        <end position="157"/>
    </location>
</feature>
<dbReference type="AlphaFoldDB" id="A0AA85BKV4"/>